<gene>
    <name evidence="2" type="ORF">V6N12_059012</name>
</gene>
<sequence length="92" mass="8735">MGPGGWGPGPGGPGGWGPGPGGPGGWGPGPGGPGGFGPGGPWGPGFGGPGGFFGGFANGLCNMISSCFYCLCCCWLLQDCFGGPRGYGPPPF</sequence>
<name>A0ABR2ETX4_9ROSI</name>
<accession>A0ABR2ETX4</accession>
<protein>
    <recommendedName>
        <fullName evidence="4">Glycine-rich protein</fullName>
    </recommendedName>
</protein>
<evidence type="ECO:0008006" key="4">
    <source>
        <dbReference type="Google" id="ProtNLM"/>
    </source>
</evidence>
<dbReference type="Proteomes" id="UP001472677">
    <property type="component" value="Unassembled WGS sequence"/>
</dbReference>
<reference evidence="2 3" key="1">
    <citation type="journal article" date="2024" name="G3 (Bethesda)">
        <title>Genome assembly of Hibiscus sabdariffa L. provides insights into metabolisms of medicinal natural products.</title>
        <authorList>
            <person name="Kim T."/>
        </authorList>
    </citation>
    <scope>NUCLEOTIDE SEQUENCE [LARGE SCALE GENOMIC DNA]</scope>
    <source>
        <strain evidence="2">TK-2024</strain>
        <tissue evidence="2">Old leaves</tissue>
    </source>
</reference>
<keyword evidence="3" id="KW-1185">Reference proteome</keyword>
<proteinExistence type="predicted"/>
<comment type="caution">
    <text evidence="2">The sequence shown here is derived from an EMBL/GenBank/DDBJ whole genome shotgun (WGS) entry which is preliminary data.</text>
</comment>
<feature type="region of interest" description="Disordered" evidence="1">
    <location>
        <begin position="1"/>
        <end position="44"/>
    </location>
</feature>
<organism evidence="2 3">
    <name type="scientific">Hibiscus sabdariffa</name>
    <name type="common">roselle</name>
    <dbReference type="NCBI Taxonomy" id="183260"/>
    <lineage>
        <taxon>Eukaryota</taxon>
        <taxon>Viridiplantae</taxon>
        <taxon>Streptophyta</taxon>
        <taxon>Embryophyta</taxon>
        <taxon>Tracheophyta</taxon>
        <taxon>Spermatophyta</taxon>
        <taxon>Magnoliopsida</taxon>
        <taxon>eudicotyledons</taxon>
        <taxon>Gunneridae</taxon>
        <taxon>Pentapetalae</taxon>
        <taxon>rosids</taxon>
        <taxon>malvids</taxon>
        <taxon>Malvales</taxon>
        <taxon>Malvaceae</taxon>
        <taxon>Malvoideae</taxon>
        <taxon>Hibiscus</taxon>
    </lineage>
</organism>
<dbReference type="EMBL" id="JBBPBM010000010">
    <property type="protein sequence ID" value="KAK8565450.1"/>
    <property type="molecule type" value="Genomic_DNA"/>
</dbReference>
<evidence type="ECO:0000313" key="2">
    <source>
        <dbReference type="EMBL" id="KAK8565450.1"/>
    </source>
</evidence>
<evidence type="ECO:0000256" key="1">
    <source>
        <dbReference type="SAM" id="MobiDB-lite"/>
    </source>
</evidence>
<evidence type="ECO:0000313" key="3">
    <source>
        <dbReference type="Proteomes" id="UP001472677"/>
    </source>
</evidence>